<sequence>MNLAGIAAALALVSIPVNALVARWQIRSTLQQAEMNQRGAMALTRTQVEAERRRLQMETRETENRIYAPKRVELDKAMAAALQRRWA</sequence>
<proteinExistence type="predicted"/>
<name>A0AB39R7I9_9ACTN</name>
<dbReference type="RefSeq" id="WP_369243844.1">
    <property type="nucleotide sequence ID" value="NZ_CP163443.1"/>
</dbReference>
<dbReference type="AlphaFoldDB" id="A0AB39R7I9"/>
<dbReference type="EMBL" id="CP163443">
    <property type="protein sequence ID" value="XDQ50493.1"/>
    <property type="molecule type" value="Genomic_DNA"/>
</dbReference>
<accession>A0AB39R7I9</accession>
<evidence type="ECO:0000313" key="1">
    <source>
        <dbReference type="EMBL" id="XDQ50493.1"/>
    </source>
</evidence>
<protein>
    <submittedName>
        <fullName evidence="1">Uncharacterized protein</fullName>
    </submittedName>
</protein>
<reference evidence="1" key="1">
    <citation type="submission" date="2024-07" db="EMBL/GenBank/DDBJ databases">
        <authorList>
            <person name="Yu S.T."/>
        </authorList>
    </citation>
    <scope>NUCLEOTIDE SEQUENCE</scope>
    <source>
        <strain evidence="1">R41</strain>
    </source>
</reference>
<gene>
    <name evidence="1" type="ORF">AB5J53_01585</name>
</gene>
<organism evidence="1">
    <name type="scientific">Streptomyces sp. R41</name>
    <dbReference type="NCBI Taxonomy" id="3238632"/>
    <lineage>
        <taxon>Bacteria</taxon>
        <taxon>Bacillati</taxon>
        <taxon>Actinomycetota</taxon>
        <taxon>Actinomycetes</taxon>
        <taxon>Kitasatosporales</taxon>
        <taxon>Streptomycetaceae</taxon>
        <taxon>Streptomyces</taxon>
    </lineage>
</organism>